<evidence type="ECO:0000313" key="1">
    <source>
        <dbReference type="EMBL" id="OWZ10059.1"/>
    </source>
</evidence>
<reference evidence="2" key="1">
    <citation type="submission" date="2017-03" db="EMBL/GenBank/DDBJ databases">
        <title>Phytopthora megakarya and P. palmivora, two closely related causual agents of cacao black pod achieved similar genome size and gene model numbers by different mechanisms.</title>
        <authorList>
            <person name="Ali S."/>
            <person name="Shao J."/>
            <person name="Larry D.J."/>
            <person name="Kronmiller B."/>
            <person name="Shen D."/>
            <person name="Strem M.D."/>
            <person name="Melnick R.L."/>
            <person name="Guiltinan M.J."/>
            <person name="Tyler B.M."/>
            <person name="Meinhardt L.W."/>
            <person name="Bailey B.A."/>
        </authorList>
    </citation>
    <scope>NUCLEOTIDE SEQUENCE [LARGE SCALE GENOMIC DNA]</scope>
    <source>
        <strain evidence="2">zdho120</strain>
    </source>
</reference>
<protein>
    <submittedName>
        <fullName evidence="1">Uncharacterized protein</fullName>
    </submittedName>
</protein>
<dbReference type="EMBL" id="NBNE01002574">
    <property type="protein sequence ID" value="OWZ10059.1"/>
    <property type="molecule type" value="Genomic_DNA"/>
</dbReference>
<keyword evidence="2" id="KW-1185">Reference proteome</keyword>
<accession>A0A225VYL9</accession>
<dbReference type="Proteomes" id="UP000198211">
    <property type="component" value="Unassembled WGS sequence"/>
</dbReference>
<proteinExistence type="predicted"/>
<dbReference type="OrthoDB" id="126050at2759"/>
<organism evidence="1 2">
    <name type="scientific">Phytophthora megakarya</name>
    <dbReference type="NCBI Taxonomy" id="4795"/>
    <lineage>
        <taxon>Eukaryota</taxon>
        <taxon>Sar</taxon>
        <taxon>Stramenopiles</taxon>
        <taxon>Oomycota</taxon>
        <taxon>Peronosporomycetes</taxon>
        <taxon>Peronosporales</taxon>
        <taxon>Peronosporaceae</taxon>
        <taxon>Phytophthora</taxon>
    </lineage>
</organism>
<gene>
    <name evidence="1" type="ORF">PHMEG_00017150</name>
</gene>
<dbReference type="AlphaFoldDB" id="A0A225VYL9"/>
<sequence length="159" mass="17644">MKEADKAMVPHHSGGMPIAVYPPLPPFPDVDLQVSETTTWTATIQVVTPNVKLKFLSIMLPLLIKKLLHDWDKYSASTITSRTRRRKTCKRSMNDRLRYSNSSMRCGQRLESLAEAVEPRLQARWGGVRSTAPSADSRSSEELSTVTVAAGTNLPVPPI</sequence>
<evidence type="ECO:0000313" key="2">
    <source>
        <dbReference type="Proteomes" id="UP000198211"/>
    </source>
</evidence>
<name>A0A225VYL9_9STRA</name>
<comment type="caution">
    <text evidence="1">The sequence shown here is derived from an EMBL/GenBank/DDBJ whole genome shotgun (WGS) entry which is preliminary data.</text>
</comment>